<protein>
    <submittedName>
        <fullName evidence="2">Uncharacterized protein</fullName>
    </submittedName>
</protein>
<accession>A0AC35FNN5</accession>
<name>A0AC35FNN5_9BILA</name>
<organism evidence="1 2">
    <name type="scientific">Panagrolaimus sp. PS1159</name>
    <dbReference type="NCBI Taxonomy" id="55785"/>
    <lineage>
        <taxon>Eukaryota</taxon>
        <taxon>Metazoa</taxon>
        <taxon>Ecdysozoa</taxon>
        <taxon>Nematoda</taxon>
        <taxon>Chromadorea</taxon>
        <taxon>Rhabditida</taxon>
        <taxon>Tylenchina</taxon>
        <taxon>Panagrolaimomorpha</taxon>
        <taxon>Panagrolaimoidea</taxon>
        <taxon>Panagrolaimidae</taxon>
        <taxon>Panagrolaimus</taxon>
    </lineage>
</organism>
<evidence type="ECO:0000313" key="2">
    <source>
        <dbReference type="WBParaSite" id="PS1159_v2.g18736.t1"/>
    </source>
</evidence>
<evidence type="ECO:0000313" key="1">
    <source>
        <dbReference type="Proteomes" id="UP000887580"/>
    </source>
</evidence>
<dbReference type="WBParaSite" id="PS1159_v2.g18736.t1">
    <property type="protein sequence ID" value="PS1159_v2.g18736.t1"/>
    <property type="gene ID" value="PS1159_v2.g18736"/>
</dbReference>
<sequence>METFTMSFDEFKFLSGKLQMLELIETIISDSNGEIVPYENLLKQIPSLRHLKIYGPTLPFSQNFMETICVSNVTKLELCRLPETFEFEEFLTYMAKRKPNISIDLHINNSHYIQKKIDKYIDNLLSVGLTDSCPPYLSNIEKKRQEALYQLRHKYWQRQNEIERNNKKTSK</sequence>
<proteinExistence type="predicted"/>
<dbReference type="Proteomes" id="UP000887580">
    <property type="component" value="Unplaced"/>
</dbReference>
<reference evidence="2" key="1">
    <citation type="submission" date="2022-11" db="UniProtKB">
        <authorList>
            <consortium name="WormBaseParasite"/>
        </authorList>
    </citation>
    <scope>IDENTIFICATION</scope>
</reference>